<keyword evidence="2" id="KW-0812">Transmembrane</keyword>
<dbReference type="RefSeq" id="WP_345578360.1">
    <property type="nucleotide sequence ID" value="NZ_BAABLV010000008.1"/>
</dbReference>
<evidence type="ECO:0000256" key="2">
    <source>
        <dbReference type="SAM" id="Phobius"/>
    </source>
</evidence>
<feature type="transmembrane region" description="Helical" evidence="2">
    <location>
        <begin position="38"/>
        <end position="57"/>
    </location>
</feature>
<gene>
    <name evidence="3" type="ORF">GCM10025789_04560</name>
</gene>
<organism evidence="3 4">
    <name type="scientific">Tessaracoccus lubricantis</name>
    <dbReference type="NCBI Taxonomy" id="545543"/>
    <lineage>
        <taxon>Bacteria</taxon>
        <taxon>Bacillati</taxon>
        <taxon>Actinomycetota</taxon>
        <taxon>Actinomycetes</taxon>
        <taxon>Propionibacteriales</taxon>
        <taxon>Propionibacteriaceae</taxon>
        <taxon>Tessaracoccus</taxon>
    </lineage>
</organism>
<feature type="coiled-coil region" evidence="1">
    <location>
        <begin position="93"/>
        <end position="162"/>
    </location>
</feature>
<keyword evidence="2" id="KW-1133">Transmembrane helix</keyword>
<comment type="caution">
    <text evidence="3">The sequence shown here is derived from an EMBL/GenBank/DDBJ whole genome shotgun (WGS) entry which is preliminary data.</text>
</comment>
<sequence length="209" mass="23137">MVGRRAAHKSSERTVALTILAVGTVVSLASLAGNVWLVRAGVVVAILMAVASTWVVWRQLAFERTLHAEELKHEVDLRSQQADRHHAESVAMIERYNARAENLKAVIAKLRGQLGAAKSELSSMRGNSAWLRAEVAERQARIVALEKRIAELEAENEAREAEETVNIVELPGRALRPTIDEIWGEDEHPTIVDLAKLDLDVLPDLRLHA</sequence>
<evidence type="ECO:0000313" key="4">
    <source>
        <dbReference type="Proteomes" id="UP001501521"/>
    </source>
</evidence>
<proteinExistence type="predicted"/>
<protein>
    <submittedName>
        <fullName evidence="3">Uncharacterized protein</fullName>
    </submittedName>
</protein>
<keyword evidence="2" id="KW-0472">Membrane</keyword>
<keyword evidence="4" id="KW-1185">Reference proteome</keyword>
<evidence type="ECO:0000256" key="1">
    <source>
        <dbReference type="SAM" id="Coils"/>
    </source>
</evidence>
<reference evidence="4" key="1">
    <citation type="journal article" date="2019" name="Int. J. Syst. Evol. Microbiol.">
        <title>The Global Catalogue of Microorganisms (GCM) 10K type strain sequencing project: providing services to taxonomists for standard genome sequencing and annotation.</title>
        <authorList>
            <consortium name="The Broad Institute Genomics Platform"/>
            <consortium name="The Broad Institute Genome Sequencing Center for Infectious Disease"/>
            <person name="Wu L."/>
            <person name="Ma J."/>
        </authorList>
    </citation>
    <scope>NUCLEOTIDE SEQUENCE [LARGE SCALE GENOMIC DNA]</scope>
    <source>
        <strain evidence="4">JCM 19125</strain>
    </source>
</reference>
<dbReference type="EMBL" id="BAABLV010000008">
    <property type="protein sequence ID" value="GAA4890984.1"/>
    <property type="molecule type" value="Genomic_DNA"/>
</dbReference>
<keyword evidence="1" id="KW-0175">Coiled coil</keyword>
<dbReference type="Proteomes" id="UP001501521">
    <property type="component" value="Unassembled WGS sequence"/>
</dbReference>
<accession>A0ABP9F263</accession>
<feature type="transmembrane region" description="Helical" evidence="2">
    <location>
        <begin position="14"/>
        <end position="32"/>
    </location>
</feature>
<name>A0ABP9F263_9ACTN</name>
<evidence type="ECO:0000313" key="3">
    <source>
        <dbReference type="EMBL" id="GAA4890984.1"/>
    </source>
</evidence>